<keyword evidence="5" id="KW-0645">Protease</keyword>
<evidence type="ECO:0000256" key="12">
    <source>
        <dbReference type="SAM" id="MobiDB-lite"/>
    </source>
</evidence>
<dbReference type="Pfam" id="PF07504">
    <property type="entry name" value="FTP"/>
    <property type="match status" value="1"/>
</dbReference>
<reference evidence="15" key="1">
    <citation type="submission" date="2020-08" db="EMBL/GenBank/DDBJ databases">
        <title>Whole genome shotgun sequence of Actinocatenispora sera NBRC 101916.</title>
        <authorList>
            <person name="Komaki H."/>
            <person name="Tamura T."/>
        </authorList>
    </citation>
    <scope>NUCLEOTIDE SEQUENCE</scope>
    <source>
        <strain evidence="15">NBRC 101916</strain>
    </source>
</reference>
<dbReference type="PANTHER" id="PTHR33478">
    <property type="entry name" value="EXTRACELLULAR METALLOPROTEINASE MEP"/>
    <property type="match status" value="1"/>
</dbReference>
<keyword evidence="11" id="KW-0865">Zymogen</keyword>
<feature type="region of interest" description="Disordered" evidence="12">
    <location>
        <begin position="439"/>
        <end position="476"/>
    </location>
</feature>
<protein>
    <recommendedName>
        <fullName evidence="14">F5/8 type C domain-containing protein</fullName>
    </recommendedName>
</protein>
<dbReference type="Gene3D" id="3.10.170.10">
    <property type="match status" value="1"/>
</dbReference>
<sequence length="972" mass="101224">MSTPSRSAAGRRRRLLPVLAGLSGALLLAAAAPAQSAPAGHAAPGGAAASADALPLANYDARTDDPGARRTLTARDARTAAKPAAGVTALRHQLGTEGIVDIDPLTGTAREVANTDGYLTGTSWAKATDVALGYVRAHRDVFGLSDAAVANLTLRRDYVDITGTHHLSYTQNVAGVPVFGNGLQANVSRTGRLINVLGSPVASLPATVGTASLSAAAARRAAVRNTGRTATKRPAKIAGGETTFSGGDTARQVVFETVHGPRLAWQTVTTPAKGQMYLHVLDARTGRVLYRQDLVDNESARATVWDNYPGAPRGGTARNRSLTAPGWLSPGASTLNGTNAHVYSDLNDNDQPDAGEEVPANANGSFAFGFTNFDAQNPGKGCSAAYACSWDPNTPNSWQANRKQNAAQVFYFLGKYHDHLAARPIGFTRAAGNFDARDGDAVQAEPDDGANTADGLPDPNHVDNANMATPPDGQSPRMQMYLWNDPADQTDGFIPSNGGDEADVVYHEYTHGLSNRLVVDANGLSTLGNVQAGSMGEAWSDFYAYDFLVDDHYFVDHPGRSGDLNIGIYVGHGQTIRTQPLDCAVGAPATVCPGTKAAGPGGYTYGDFGKISSRGVEVHADGEIWAETLWDLRSKLGSRLAESLVTRAMELSANNPSFLDERNAILMADTVVNHGKAHKAIWQVFAHRGMGYFAGSLSGDDTQPVEDYSMPPAKGTPTGTVSGTVTDAHGGAVTGATVAFGGHASGYLGDFAGVTDADGHYSIGGIPAGTYPKVFASGPGYEQSAERSISVSSNGTTADWSLTRDWAAVSGGASIADFNGPDFTPDCGPDGLYDATQGHGWGSDVVGGTDGVGIDPRHVTVALPTAVDISELRIDPSATCGDDQSASAGDYQVETSTDGKTWTVAAQGHFGPDAFRKYTTVSLTAGATGVKYLRYTILGSQVTDYGISCAKQPVSGCFYVDSTEVLVHGAPS</sequence>
<comment type="similarity">
    <text evidence="3">Belongs to the peptidase M36 family.</text>
</comment>
<dbReference type="InterPro" id="IPR008979">
    <property type="entry name" value="Galactose-bd-like_sf"/>
</dbReference>
<dbReference type="PANTHER" id="PTHR33478:SF1">
    <property type="entry name" value="EXTRACELLULAR METALLOPROTEINASE MEP"/>
    <property type="match status" value="1"/>
</dbReference>
<dbReference type="AlphaFoldDB" id="A0A810L4F1"/>
<evidence type="ECO:0000256" key="11">
    <source>
        <dbReference type="ARBA" id="ARBA00023145"/>
    </source>
</evidence>
<comment type="subcellular location">
    <subcellularLocation>
        <location evidence="2">Secreted</location>
    </subcellularLocation>
</comment>
<dbReference type="Gene3D" id="2.60.40.1120">
    <property type="entry name" value="Carboxypeptidase-like, regulatory domain"/>
    <property type="match status" value="1"/>
</dbReference>
<dbReference type="SUPFAM" id="SSF49785">
    <property type="entry name" value="Galactose-binding domain-like"/>
    <property type="match status" value="1"/>
</dbReference>
<evidence type="ECO:0000256" key="1">
    <source>
        <dbReference type="ARBA" id="ARBA00001947"/>
    </source>
</evidence>
<feature type="signal peptide" evidence="13">
    <location>
        <begin position="1"/>
        <end position="36"/>
    </location>
</feature>
<dbReference type="GO" id="GO:0004222">
    <property type="term" value="F:metalloendopeptidase activity"/>
    <property type="evidence" value="ECO:0007669"/>
    <property type="project" value="InterPro"/>
</dbReference>
<keyword evidence="7 13" id="KW-0732">Signal</keyword>
<feature type="domain" description="F5/8 type C" evidence="14">
    <location>
        <begin position="841"/>
        <end position="957"/>
    </location>
</feature>
<accession>A0A810L4F1</accession>
<keyword evidence="10" id="KW-0482">Metalloprotease</keyword>
<dbReference type="Gene3D" id="1.10.390.10">
    <property type="entry name" value="Neutral Protease Domain 2"/>
    <property type="match status" value="1"/>
</dbReference>
<dbReference type="RefSeq" id="WP_051802671.1">
    <property type="nucleotide sequence ID" value="NZ_AP023354.1"/>
</dbReference>
<dbReference type="InterPro" id="IPR001842">
    <property type="entry name" value="Peptidase_M36"/>
</dbReference>
<evidence type="ECO:0000256" key="2">
    <source>
        <dbReference type="ARBA" id="ARBA00004613"/>
    </source>
</evidence>
<dbReference type="InterPro" id="IPR027268">
    <property type="entry name" value="Peptidase_M4/M1_CTD_sf"/>
</dbReference>
<dbReference type="GO" id="GO:0005615">
    <property type="term" value="C:extracellular space"/>
    <property type="evidence" value="ECO:0007669"/>
    <property type="project" value="InterPro"/>
</dbReference>
<evidence type="ECO:0000256" key="4">
    <source>
        <dbReference type="ARBA" id="ARBA00022525"/>
    </source>
</evidence>
<dbReference type="InterPro" id="IPR006311">
    <property type="entry name" value="TAT_signal"/>
</dbReference>
<keyword evidence="16" id="KW-1185">Reference proteome</keyword>
<proteinExistence type="inferred from homology"/>
<dbReference type="Gene3D" id="2.60.120.260">
    <property type="entry name" value="Galactose-binding domain-like"/>
    <property type="match status" value="1"/>
</dbReference>
<keyword evidence="4" id="KW-0964">Secreted</keyword>
<evidence type="ECO:0000259" key="14">
    <source>
        <dbReference type="PROSITE" id="PS50022"/>
    </source>
</evidence>
<dbReference type="Pfam" id="PF02128">
    <property type="entry name" value="Peptidase_M36"/>
    <property type="match status" value="1"/>
</dbReference>
<organism evidence="15 16">
    <name type="scientific">Actinocatenispora sera</name>
    <dbReference type="NCBI Taxonomy" id="390989"/>
    <lineage>
        <taxon>Bacteria</taxon>
        <taxon>Bacillati</taxon>
        <taxon>Actinomycetota</taxon>
        <taxon>Actinomycetes</taxon>
        <taxon>Micromonosporales</taxon>
        <taxon>Micromonosporaceae</taxon>
        <taxon>Actinocatenispora</taxon>
    </lineage>
</organism>
<dbReference type="InterPro" id="IPR011096">
    <property type="entry name" value="FTP_domain"/>
</dbReference>
<dbReference type="SUPFAM" id="SSF55486">
    <property type="entry name" value="Metalloproteases ('zincins'), catalytic domain"/>
    <property type="match status" value="1"/>
</dbReference>
<dbReference type="GO" id="GO:0008270">
    <property type="term" value="F:zinc ion binding"/>
    <property type="evidence" value="ECO:0007669"/>
    <property type="project" value="InterPro"/>
</dbReference>
<dbReference type="EMBL" id="AP023354">
    <property type="protein sequence ID" value="BCJ29775.1"/>
    <property type="molecule type" value="Genomic_DNA"/>
</dbReference>
<keyword evidence="9" id="KW-0862">Zinc</keyword>
<keyword evidence="8" id="KW-0378">Hydrolase</keyword>
<dbReference type="KEGG" id="aser:Asera_38830"/>
<dbReference type="OrthoDB" id="5377264at2"/>
<evidence type="ECO:0000256" key="9">
    <source>
        <dbReference type="ARBA" id="ARBA00022833"/>
    </source>
</evidence>
<evidence type="ECO:0000256" key="6">
    <source>
        <dbReference type="ARBA" id="ARBA00022723"/>
    </source>
</evidence>
<dbReference type="Pfam" id="PF13620">
    <property type="entry name" value="CarboxypepD_reg"/>
    <property type="match status" value="1"/>
</dbReference>
<dbReference type="InterPro" id="IPR000421">
    <property type="entry name" value="FA58C"/>
</dbReference>
<dbReference type="PRINTS" id="PR00999">
    <property type="entry name" value="FUNGALYSIN"/>
</dbReference>
<dbReference type="Proteomes" id="UP000680750">
    <property type="component" value="Chromosome"/>
</dbReference>
<dbReference type="PROSITE" id="PS51318">
    <property type="entry name" value="TAT"/>
    <property type="match status" value="1"/>
</dbReference>
<dbReference type="SUPFAM" id="SSF49452">
    <property type="entry name" value="Starch-binding domain-like"/>
    <property type="match status" value="1"/>
</dbReference>
<evidence type="ECO:0000256" key="8">
    <source>
        <dbReference type="ARBA" id="ARBA00022801"/>
    </source>
</evidence>
<feature type="chain" id="PRO_5033052525" description="F5/8 type C domain-containing protein" evidence="13">
    <location>
        <begin position="37"/>
        <end position="972"/>
    </location>
</feature>
<keyword evidence="6" id="KW-0479">Metal-binding</keyword>
<evidence type="ECO:0000256" key="13">
    <source>
        <dbReference type="SAM" id="SignalP"/>
    </source>
</evidence>
<evidence type="ECO:0000256" key="5">
    <source>
        <dbReference type="ARBA" id="ARBA00022670"/>
    </source>
</evidence>
<dbReference type="GO" id="GO:0006508">
    <property type="term" value="P:proteolysis"/>
    <property type="evidence" value="ECO:0007669"/>
    <property type="project" value="UniProtKB-KW"/>
</dbReference>
<evidence type="ECO:0000256" key="7">
    <source>
        <dbReference type="ARBA" id="ARBA00022729"/>
    </source>
</evidence>
<evidence type="ECO:0000256" key="3">
    <source>
        <dbReference type="ARBA" id="ARBA00006006"/>
    </source>
</evidence>
<evidence type="ECO:0000256" key="10">
    <source>
        <dbReference type="ARBA" id="ARBA00023049"/>
    </source>
</evidence>
<evidence type="ECO:0000313" key="15">
    <source>
        <dbReference type="EMBL" id="BCJ29775.1"/>
    </source>
</evidence>
<gene>
    <name evidence="15" type="ORF">Asera_38830</name>
</gene>
<dbReference type="PROSITE" id="PS50022">
    <property type="entry name" value="FA58C_3"/>
    <property type="match status" value="1"/>
</dbReference>
<dbReference type="GO" id="GO:0030246">
    <property type="term" value="F:carbohydrate binding"/>
    <property type="evidence" value="ECO:0007669"/>
    <property type="project" value="InterPro"/>
</dbReference>
<evidence type="ECO:0000313" key="16">
    <source>
        <dbReference type="Proteomes" id="UP000680750"/>
    </source>
</evidence>
<dbReference type="InterPro" id="IPR050371">
    <property type="entry name" value="Fungal_virulence_M36"/>
</dbReference>
<comment type="cofactor">
    <cofactor evidence="1">
        <name>Zn(2+)</name>
        <dbReference type="ChEBI" id="CHEBI:29105"/>
    </cofactor>
</comment>
<name>A0A810L4F1_9ACTN</name>
<dbReference type="InterPro" id="IPR013784">
    <property type="entry name" value="Carb-bd-like_fold"/>
</dbReference>